<protein>
    <submittedName>
        <fullName evidence="1">Uncharacterized protein</fullName>
    </submittedName>
</protein>
<sequence>MGGSYLELTIFDDTISSQPSPTIQDLSRSLLPVFVEVSLIKVIRKESVVEMYLSMEDKARTFFLMSDTHLLRFTLLHCRPLPSRRPSLASTSLFPPSYIIWGFGKIPPHTSLDKVTSIIHGLKILYDEKLEDLEVAYHYNDFVAPLACKY</sequence>
<accession>A0ACB9D0U5</accession>
<proteinExistence type="predicted"/>
<dbReference type="Proteomes" id="UP001055811">
    <property type="component" value="Linkage Group LG05"/>
</dbReference>
<organism evidence="1 2">
    <name type="scientific">Cichorium intybus</name>
    <name type="common">Chicory</name>
    <dbReference type="NCBI Taxonomy" id="13427"/>
    <lineage>
        <taxon>Eukaryota</taxon>
        <taxon>Viridiplantae</taxon>
        <taxon>Streptophyta</taxon>
        <taxon>Embryophyta</taxon>
        <taxon>Tracheophyta</taxon>
        <taxon>Spermatophyta</taxon>
        <taxon>Magnoliopsida</taxon>
        <taxon>eudicotyledons</taxon>
        <taxon>Gunneridae</taxon>
        <taxon>Pentapetalae</taxon>
        <taxon>asterids</taxon>
        <taxon>campanulids</taxon>
        <taxon>Asterales</taxon>
        <taxon>Asteraceae</taxon>
        <taxon>Cichorioideae</taxon>
        <taxon>Cichorieae</taxon>
        <taxon>Cichoriinae</taxon>
        <taxon>Cichorium</taxon>
    </lineage>
</organism>
<evidence type="ECO:0000313" key="2">
    <source>
        <dbReference type="Proteomes" id="UP001055811"/>
    </source>
</evidence>
<reference evidence="2" key="1">
    <citation type="journal article" date="2022" name="Mol. Ecol. Resour.">
        <title>The genomes of chicory, endive, great burdock and yacon provide insights into Asteraceae palaeo-polyploidization history and plant inulin production.</title>
        <authorList>
            <person name="Fan W."/>
            <person name="Wang S."/>
            <person name="Wang H."/>
            <person name="Wang A."/>
            <person name="Jiang F."/>
            <person name="Liu H."/>
            <person name="Zhao H."/>
            <person name="Xu D."/>
            <person name="Zhang Y."/>
        </authorList>
    </citation>
    <scope>NUCLEOTIDE SEQUENCE [LARGE SCALE GENOMIC DNA]</scope>
    <source>
        <strain evidence="2">cv. Punajuju</strain>
    </source>
</reference>
<keyword evidence="2" id="KW-1185">Reference proteome</keyword>
<reference evidence="1 2" key="2">
    <citation type="journal article" date="2022" name="Mol. Ecol. Resour.">
        <title>The genomes of chicory, endive, great burdock and yacon provide insights into Asteraceae paleo-polyploidization history and plant inulin production.</title>
        <authorList>
            <person name="Fan W."/>
            <person name="Wang S."/>
            <person name="Wang H."/>
            <person name="Wang A."/>
            <person name="Jiang F."/>
            <person name="Liu H."/>
            <person name="Zhao H."/>
            <person name="Xu D."/>
            <person name="Zhang Y."/>
        </authorList>
    </citation>
    <scope>NUCLEOTIDE SEQUENCE [LARGE SCALE GENOMIC DNA]</scope>
    <source>
        <strain evidence="2">cv. Punajuju</strain>
        <tissue evidence="1">Leaves</tissue>
    </source>
</reference>
<dbReference type="EMBL" id="CM042013">
    <property type="protein sequence ID" value="KAI3740060.1"/>
    <property type="molecule type" value="Genomic_DNA"/>
</dbReference>
<evidence type="ECO:0000313" key="1">
    <source>
        <dbReference type="EMBL" id="KAI3740060.1"/>
    </source>
</evidence>
<gene>
    <name evidence="1" type="ORF">L2E82_30477</name>
</gene>
<name>A0ACB9D0U5_CICIN</name>
<comment type="caution">
    <text evidence="1">The sequence shown here is derived from an EMBL/GenBank/DDBJ whole genome shotgun (WGS) entry which is preliminary data.</text>
</comment>